<organism evidence="3 4">
    <name type="scientific">Funneliformis geosporum</name>
    <dbReference type="NCBI Taxonomy" id="1117311"/>
    <lineage>
        <taxon>Eukaryota</taxon>
        <taxon>Fungi</taxon>
        <taxon>Fungi incertae sedis</taxon>
        <taxon>Mucoromycota</taxon>
        <taxon>Glomeromycotina</taxon>
        <taxon>Glomeromycetes</taxon>
        <taxon>Glomerales</taxon>
        <taxon>Glomeraceae</taxon>
        <taxon>Funneliformis</taxon>
    </lineage>
</organism>
<dbReference type="OrthoDB" id="2555519at2759"/>
<evidence type="ECO:0000256" key="2">
    <source>
        <dbReference type="SAM" id="MobiDB-lite"/>
    </source>
</evidence>
<proteinExistence type="predicted"/>
<feature type="coiled-coil region" evidence="1">
    <location>
        <begin position="153"/>
        <end position="187"/>
    </location>
</feature>
<evidence type="ECO:0000313" key="3">
    <source>
        <dbReference type="EMBL" id="CAI2164377.1"/>
    </source>
</evidence>
<sequence>MNRDRGSNSAKVRKPRVKTSASSARLDIPKQAPPLARSNTLPVNHTTYPRVPRANSLGFTDNNEKARSDDGFHSDSDKDSNQSANSNISIRSGKNYLIKTPSIKSDVVAKVRPKSSLGTMSDNSSSDKSKVEPVDDIFRADRQAGDARKNRKIEDLEISIKSLMKVNVELEASNKKQAAEIQALKRKLHMYIDLAEIDKENDARFRRICMVIDELTRDANDALNYTSKIGGSRVLSSAQLDSDNMELQSHYKDQSSKISDNVILHSSKNLKIHKYHSAEKSNSGTIAANKITSSSSEINKQTSVINPKIISTTEKDNTNSTTVQTSNLPLAEPVEENNKRLQANIERARTVVTELLSLEKKDNNNVNNNNTSSYTPHNSERKGLSLLLPSQNDHSKHMTHSKHVTRSSIGGSDSPQPSPRMILLYELQESLGIGNAESSKYLKENRRSLPVMSSSKIKIISPPEEESQEGDDSRPIRSQTQTDTILRRRSSPNFRTSSFSLPKSNMLIGVTDHASASFVKNDDSVLNSHTHGPNVEKRSILASSWVYITTPFRTE</sequence>
<feature type="region of interest" description="Disordered" evidence="2">
    <location>
        <begin position="359"/>
        <end position="419"/>
    </location>
</feature>
<feature type="region of interest" description="Disordered" evidence="2">
    <location>
        <begin position="452"/>
        <end position="482"/>
    </location>
</feature>
<evidence type="ECO:0000313" key="4">
    <source>
        <dbReference type="Proteomes" id="UP001153678"/>
    </source>
</evidence>
<accession>A0A9W4WUE7</accession>
<gene>
    <name evidence="3" type="ORF">FWILDA_LOCUS1537</name>
</gene>
<comment type="caution">
    <text evidence="3">The sequence shown here is derived from an EMBL/GenBank/DDBJ whole genome shotgun (WGS) entry which is preliminary data.</text>
</comment>
<name>A0A9W4WUE7_9GLOM</name>
<feature type="compositionally biased region" description="Polar residues" evidence="2">
    <location>
        <begin position="406"/>
        <end position="415"/>
    </location>
</feature>
<feature type="compositionally biased region" description="Polar residues" evidence="2">
    <location>
        <begin position="37"/>
        <end position="47"/>
    </location>
</feature>
<dbReference type="EMBL" id="CAMKVN010000151">
    <property type="protein sequence ID" value="CAI2164377.1"/>
    <property type="molecule type" value="Genomic_DNA"/>
</dbReference>
<dbReference type="AlphaFoldDB" id="A0A9W4WUE7"/>
<feature type="coiled-coil region" evidence="1">
    <location>
        <begin position="331"/>
        <end position="358"/>
    </location>
</feature>
<feature type="compositionally biased region" description="Low complexity" evidence="2">
    <location>
        <begin position="453"/>
        <end position="462"/>
    </location>
</feature>
<protein>
    <submittedName>
        <fullName evidence="3">12356_t:CDS:1</fullName>
    </submittedName>
</protein>
<feature type="region of interest" description="Disordered" evidence="2">
    <location>
        <begin position="1"/>
        <end position="88"/>
    </location>
</feature>
<dbReference type="Proteomes" id="UP001153678">
    <property type="component" value="Unassembled WGS sequence"/>
</dbReference>
<keyword evidence="4" id="KW-1185">Reference proteome</keyword>
<feature type="region of interest" description="Disordered" evidence="2">
    <location>
        <begin position="112"/>
        <end position="131"/>
    </location>
</feature>
<evidence type="ECO:0000256" key="1">
    <source>
        <dbReference type="SAM" id="Coils"/>
    </source>
</evidence>
<feature type="compositionally biased region" description="Basic and acidic residues" evidence="2">
    <location>
        <begin position="62"/>
        <end position="80"/>
    </location>
</feature>
<keyword evidence="1" id="KW-0175">Coiled coil</keyword>
<reference evidence="3" key="1">
    <citation type="submission" date="2022-08" db="EMBL/GenBank/DDBJ databases">
        <authorList>
            <person name="Kallberg Y."/>
            <person name="Tangrot J."/>
            <person name="Rosling A."/>
        </authorList>
    </citation>
    <scope>NUCLEOTIDE SEQUENCE</scope>
    <source>
        <strain evidence="3">Wild A</strain>
    </source>
</reference>